<protein>
    <submittedName>
        <fullName evidence="2">Uncharacterized protein</fullName>
    </submittedName>
</protein>
<dbReference type="RefSeq" id="WP_123576257.1">
    <property type="nucleotide sequence ID" value="NZ_RKHG01000001.1"/>
</dbReference>
<evidence type="ECO:0000256" key="1">
    <source>
        <dbReference type="SAM" id="MobiDB-lite"/>
    </source>
</evidence>
<gene>
    <name evidence="2" type="ORF">EDD41_2730</name>
</gene>
<dbReference type="EMBL" id="RKHG01000001">
    <property type="protein sequence ID" value="ROR55456.1"/>
    <property type="molecule type" value="Genomic_DNA"/>
</dbReference>
<comment type="caution">
    <text evidence="2">The sequence shown here is derived from an EMBL/GenBank/DDBJ whole genome shotgun (WGS) entry which is preliminary data.</text>
</comment>
<organism evidence="2 3">
    <name type="scientific">Luteococcus japonicus</name>
    <dbReference type="NCBI Taxonomy" id="33984"/>
    <lineage>
        <taxon>Bacteria</taxon>
        <taxon>Bacillati</taxon>
        <taxon>Actinomycetota</taxon>
        <taxon>Actinomycetes</taxon>
        <taxon>Propionibacteriales</taxon>
        <taxon>Propionibacteriaceae</taxon>
        <taxon>Luteococcus</taxon>
    </lineage>
</organism>
<evidence type="ECO:0000313" key="3">
    <source>
        <dbReference type="Proteomes" id="UP000275749"/>
    </source>
</evidence>
<evidence type="ECO:0000313" key="2">
    <source>
        <dbReference type="EMBL" id="ROR55456.1"/>
    </source>
</evidence>
<reference evidence="2 3" key="1">
    <citation type="submission" date="2018-11" db="EMBL/GenBank/DDBJ databases">
        <title>Sequencing the genomes of 1000 actinobacteria strains.</title>
        <authorList>
            <person name="Klenk H.-P."/>
        </authorList>
    </citation>
    <scope>NUCLEOTIDE SEQUENCE [LARGE SCALE GENOMIC DNA]</scope>
    <source>
        <strain evidence="2 3">DSM 10546</strain>
    </source>
</reference>
<sequence length="1111" mass="120224">MTKMKMFTDAEYLAQGIEFCQTFYSDWAVLVPSSAVVNIATADISGGGRFRSAGFAPVSDARAIARAAIEATSPTVTGWVSSQILGDRPAIGRGKASDFTGWTALVVDIDHLPKDGGAAAGHKSAGLPTVAQVAIMVSKAEEFLGKPTAMVRTSSEGIQMWWKLDRVLPIDNPIPQRFKAMWATIATEVGCAFDLGVMGDAARMLRCPGQYRVKKSVDGSGLTKPERAYLVGGHVNAGSILTVEQLDGVLPALPDGGKPRTRKTTTNTPSGDAVACDREVPATEAELHLARQLPALAVLDAVVDGHFLSVDADGWEKDGEPEWHMAGAGSDKSAHGTWDEANGYRVSIFSQTAQAALGLIQQPNARRTSADLLREVVMATSYAKAQPVWEWLAAMEPMAALETIQRAVVPLMDDDDLPTWQQENWQCLSALAATAHAVEHDVVPAASEAEAQLVTSENKKPSLLEDIQPHAVTRHHVLDRQYRVVTGGDAHGIYIRKVVRSEEDSEPKVTWRKLTNAVLVRTREMVVRRPTGGTPVDAAYSVFISVPAGSGFRTKTLTGMSPADSLNVRKLLTLANIGGILPAGVPDQQALESFMLNAGLDEQSQRVRYGVVGWDWDPERGQLRYVTPNGSITTDGIDFECRAADEHGIPAHRSGLKRLANEQDFARVDQMLREAFEVHPSRPEIIGGFLSMVWAAPLRPETGTVAYLRGRKDSGKSRLMALAQPWTTGTTRPDHDLKDASPTAIANHAKNYQDTCWSMDDFKRSDGISARKLEERTQALYTAIGALHGGTEASRANAHGGLRARVGEIHGCAVATGELAIVDGSMASKCFQLGTLERGEVDWTPVPVVGLDEQPLSVDGKSQATRADAWPARWSETAAAVQASYIQWLAQRIMSECGGDLARWTASTKARVDGVITGPVSRASGPVALAILGIRTFKQFLSEHGVYTAALDIEDAMLGLVQQAEADQEGSSLESQFREMVMAALVKNAHFICSPDLGTQMMEQAGWKWRTSRDSQEWTASGSAIGSLSEDGRWVRMTMAQARVACEKFLTQEQLREVLRNLTPEDIRARYGGTGSQWCPKPYLPEIWGGRMAGYTLPASVFGIELPEVAA</sequence>
<dbReference type="Proteomes" id="UP000275749">
    <property type="component" value="Unassembled WGS sequence"/>
</dbReference>
<accession>A0A3N1ZXB1</accession>
<name>A0A3N1ZXB1_9ACTN</name>
<proteinExistence type="predicted"/>
<feature type="region of interest" description="Disordered" evidence="1">
    <location>
        <begin position="252"/>
        <end position="272"/>
    </location>
</feature>
<dbReference type="AlphaFoldDB" id="A0A3N1ZXB1"/>